<accession>A0A6L3Y3J0</accession>
<evidence type="ECO:0000313" key="4">
    <source>
        <dbReference type="Proteomes" id="UP000481643"/>
    </source>
</evidence>
<dbReference type="Pfam" id="PF19613">
    <property type="entry name" value="DUF6118"/>
    <property type="match status" value="1"/>
</dbReference>
<evidence type="ECO:0000256" key="1">
    <source>
        <dbReference type="SAM" id="MobiDB-lite"/>
    </source>
</evidence>
<feature type="compositionally biased region" description="Basic and acidic residues" evidence="1">
    <location>
        <begin position="1"/>
        <end position="21"/>
    </location>
</feature>
<comment type="caution">
    <text evidence="3">The sequence shown here is derived from an EMBL/GenBank/DDBJ whole genome shotgun (WGS) entry which is preliminary data.</text>
</comment>
<sequence>MADDYRDERQEGAESEAFHDDDAGDPAIAFEALRATIEDLSVDLKQEMTTIRKGVEAAFDQFERQDAPIDYSADLGTMSQQLATLAERVHGVEKSPILRQGAEHYARALENSGKGLVQAAAQQFQSESRDFQRVARELAEQTYSARDRRRQDWWLVGVGATGIVLGIMLALFAPRVLPFSTAPRAASVIMGGDPWQAGMNMMMFASPDSWGRVASADKLIEDNKAAVADCRAAAAKAGKEQKCTIIVPAPEKTP</sequence>
<name>A0A6L3Y3J0_9HYPH</name>
<proteinExistence type="predicted"/>
<protein>
    <submittedName>
        <fullName evidence="3">Uncharacterized protein</fullName>
    </submittedName>
</protein>
<dbReference type="EMBL" id="WBVX01000064">
    <property type="protein sequence ID" value="KAB2674579.1"/>
    <property type="molecule type" value="Genomic_DNA"/>
</dbReference>
<dbReference type="AlphaFoldDB" id="A0A6L3Y3J0"/>
<keyword evidence="2" id="KW-0472">Membrane</keyword>
<dbReference type="RefSeq" id="WP_151654524.1">
    <property type="nucleotide sequence ID" value="NZ_WBVX01000064.1"/>
</dbReference>
<dbReference type="Proteomes" id="UP000481643">
    <property type="component" value="Unassembled WGS sequence"/>
</dbReference>
<dbReference type="InterPro" id="IPR046121">
    <property type="entry name" value="DUF6118"/>
</dbReference>
<evidence type="ECO:0000313" key="3">
    <source>
        <dbReference type="EMBL" id="KAB2674579.1"/>
    </source>
</evidence>
<keyword evidence="2" id="KW-0812">Transmembrane</keyword>
<reference evidence="3 4" key="1">
    <citation type="submission" date="2019-09" db="EMBL/GenBank/DDBJ databases">
        <title>Taxonomic organization of the family Brucellaceae based on a phylogenomic approach.</title>
        <authorList>
            <person name="Leclercq S."/>
            <person name="Cloeckaert A."/>
            <person name="Zygmunt M.S."/>
        </authorList>
    </citation>
    <scope>NUCLEOTIDE SEQUENCE [LARGE SCALE GENOMIC DNA]</scope>
    <source>
        <strain evidence="3 4">WS1830</strain>
    </source>
</reference>
<evidence type="ECO:0000256" key="2">
    <source>
        <dbReference type="SAM" id="Phobius"/>
    </source>
</evidence>
<gene>
    <name evidence="3" type="ORF">F9L08_28485</name>
</gene>
<feature type="transmembrane region" description="Helical" evidence="2">
    <location>
        <begin position="153"/>
        <end position="173"/>
    </location>
</feature>
<keyword evidence="2" id="KW-1133">Transmembrane helix</keyword>
<organism evidence="3 4">
    <name type="scientific">Brucella tritici</name>
    <dbReference type="NCBI Taxonomy" id="94626"/>
    <lineage>
        <taxon>Bacteria</taxon>
        <taxon>Pseudomonadati</taxon>
        <taxon>Pseudomonadota</taxon>
        <taxon>Alphaproteobacteria</taxon>
        <taxon>Hyphomicrobiales</taxon>
        <taxon>Brucellaceae</taxon>
        <taxon>Brucella/Ochrobactrum group</taxon>
        <taxon>Brucella</taxon>
    </lineage>
</organism>
<feature type="region of interest" description="Disordered" evidence="1">
    <location>
        <begin position="1"/>
        <end position="25"/>
    </location>
</feature>